<gene>
    <name evidence="1" type="ORF">FE251_01895</name>
</gene>
<dbReference type="Proteomes" id="UP000313948">
    <property type="component" value="Chromosome"/>
</dbReference>
<protein>
    <recommendedName>
        <fullName evidence="3">Single-stranded DNA-binding protein</fullName>
    </recommendedName>
</protein>
<name>A0ABX5VIY2_9MICO</name>
<organism evidence="1 2">
    <name type="scientific">Georgenia wutianyii</name>
    <dbReference type="NCBI Taxonomy" id="2585135"/>
    <lineage>
        <taxon>Bacteria</taxon>
        <taxon>Bacillati</taxon>
        <taxon>Actinomycetota</taxon>
        <taxon>Actinomycetes</taxon>
        <taxon>Micrococcales</taxon>
        <taxon>Bogoriellaceae</taxon>
        <taxon>Georgenia</taxon>
    </lineage>
</organism>
<evidence type="ECO:0000313" key="2">
    <source>
        <dbReference type="Proteomes" id="UP000313948"/>
    </source>
</evidence>
<reference evidence="1 2" key="1">
    <citation type="submission" date="2019-05" db="EMBL/GenBank/DDBJ databases">
        <title>Georgenia *** sp. nov., and Georgenia *** sp. nov., isolated from the intestinal contents of plateau pika (Ochotona curzoniae) in the Qinghai-Tibet plateau of China.</title>
        <authorList>
            <person name="Tian Z."/>
        </authorList>
    </citation>
    <scope>NUCLEOTIDE SEQUENCE [LARGE SCALE GENOMIC DNA]</scope>
    <source>
        <strain evidence="1 2">Z294</strain>
    </source>
</reference>
<proteinExistence type="predicted"/>
<accession>A0ABX5VIY2</accession>
<sequence>MATDAKAWPVLTIGLGETPRLREGKLTPDGRPTYASGTILMTLRGGEVKADKTASVHVVEPAEAGYELGQKYAAQGRVWVMPYENNSRVALSITVERLVAVSAHRESQS</sequence>
<evidence type="ECO:0000313" key="1">
    <source>
        <dbReference type="EMBL" id="QDB78264.1"/>
    </source>
</evidence>
<dbReference type="EMBL" id="CP040899">
    <property type="protein sequence ID" value="QDB78264.1"/>
    <property type="molecule type" value="Genomic_DNA"/>
</dbReference>
<keyword evidence="2" id="KW-1185">Reference proteome</keyword>
<evidence type="ECO:0008006" key="3">
    <source>
        <dbReference type="Google" id="ProtNLM"/>
    </source>
</evidence>